<gene>
    <name evidence="3" type="ORF">C1H46_027571</name>
</gene>
<keyword evidence="4" id="KW-1185">Reference proteome</keyword>
<dbReference type="AlphaFoldDB" id="A0A540LK71"/>
<evidence type="ECO:0000256" key="2">
    <source>
        <dbReference type="SAM" id="SignalP"/>
    </source>
</evidence>
<keyword evidence="1" id="KW-0812">Transmembrane</keyword>
<evidence type="ECO:0000313" key="4">
    <source>
        <dbReference type="Proteomes" id="UP000315295"/>
    </source>
</evidence>
<sequence length="298" mass="33155">MSTNSMCFCFFTFVLFSCVCCLSNSTTESLDVFSRDLAFKALAERRARTGFLYKAVLPANLSGMEVSVVRLLTRRLWNRGATNFSCFKIPSRTIPMPHVKRLAFVHQNLGNWSSYYYPLPGYSLVSSVVGFTVYDASNTSSKSTTKLGLNTMGKPILVQFPNLTLDRRTSARAKCASFSANGTVSLSEMTSPGVCHTTEQGHFLIVVPSKRKGSMKHLWVIGFVLGFPLIVVAGYVGIVLLKRLRTKKIETMEKQAEEDLVLENRWVYGSKMPSAAFTRTMPALENGYPCRGSSDHFI</sequence>
<evidence type="ECO:0000256" key="1">
    <source>
        <dbReference type="SAM" id="Phobius"/>
    </source>
</evidence>
<proteinExistence type="predicted"/>
<dbReference type="GO" id="GO:0016020">
    <property type="term" value="C:membrane"/>
    <property type="evidence" value="ECO:0007669"/>
    <property type="project" value="TreeGrafter"/>
</dbReference>
<dbReference type="PANTHER" id="PTHR33512:SF4">
    <property type="entry name" value="PROTEIN, PUTATIVE (DUF1191)-RELATED"/>
    <property type="match status" value="1"/>
</dbReference>
<feature type="transmembrane region" description="Helical" evidence="1">
    <location>
        <begin position="218"/>
        <end position="241"/>
    </location>
</feature>
<keyword evidence="1" id="KW-1133">Transmembrane helix</keyword>
<comment type="caution">
    <text evidence="3">The sequence shown here is derived from an EMBL/GenBank/DDBJ whole genome shotgun (WGS) entry which is preliminary data.</text>
</comment>
<protein>
    <recommendedName>
        <fullName evidence="5">Transmembrane protein</fullName>
    </recommendedName>
</protein>
<dbReference type="STRING" id="106549.A0A540LK71"/>
<keyword evidence="2" id="KW-0732">Signal</keyword>
<dbReference type="PANTHER" id="PTHR33512">
    <property type="entry name" value="PROTEIN, PUTATIVE (DUF1191)-RELATED"/>
    <property type="match status" value="1"/>
</dbReference>
<evidence type="ECO:0000313" key="3">
    <source>
        <dbReference type="EMBL" id="TQD86870.1"/>
    </source>
</evidence>
<dbReference type="Proteomes" id="UP000315295">
    <property type="component" value="Unassembled WGS sequence"/>
</dbReference>
<keyword evidence="1" id="KW-0472">Membrane</keyword>
<evidence type="ECO:0008006" key="5">
    <source>
        <dbReference type="Google" id="ProtNLM"/>
    </source>
</evidence>
<feature type="signal peptide" evidence="2">
    <location>
        <begin position="1"/>
        <end position="21"/>
    </location>
</feature>
<feature type="chain" id="PRO_5022036962" description="Transmembrane protein" evidence="2">
    <location>
        <begin position="22"/>
        <end position="298"/>
    </location>
</feature>
<dbReference type="EMBL" id="VIEB01000554">
    <property type="protein sequence ID" value="TQD86870.1"/>
    <property type="molecule type" value="Genomic_DNA"/>
</dbReference>
<dbReference type="Pfam" id="PF06697">
    <property type="entry name" value="DUF1191"/>
    <property type="match status" value="1"/>
</dbReference>
<accession>A0A540LK71</accession>
<reference evidence="3 4" key="1">
    <citation type="journal article" date="2019" name="G3 (Bethesda)">
        <title>Sequencing of a Wild Apple (Malus baccata) Genome Unravels the Differences Between Cultivated and Wild Apple Species Regarding Disease Resistance and Cold Tolerance.</title>
        <authorList>
            <person name="Chen X."/>
        </authorList>
    </citation>
    <scope>NUCLEOTIDE SEQUENCE [LARGE SCALE GENOMIC DNA]</scope>
    <source>
        <strain evidence="4">cv. Shandingzi</strain>
        <tissue evidence="3">Leaves</tissue>
    </source>
</reference>
<dbReference type="InterPro" id="IPR010605">
    <property type="entry name" value="DUF1191"/>
</dbReference>
<name>A0A540LK71_MALBA</name>
<organism evidence="3 4">
    <name type="scientific">Malus baccata</name>
    <name type="common">Siberian crab apple</name>
    <name type="synonym">Pyrus baccata</name>
    <dbReference type="NCBI Taxonomy" id="106549"/>
    <lineage>
        <taxon>Eukaryota</taxon>
        <taxon>Viridiplantae</taxon>
        <taxon>Streptophyta</taxon>
        <taxon>Embryophyta</taxon>
        <taxon>Tracheophyta</taxon>
        <taxon>Spermatophyta</taxon>
        <taxon>Magnoliopsida</taxon>
        <taxon>eudicotyledons</taxon>
        <taxon>Gunneridae</taxon>
        <taxon>Pentapetalae</taxon>
        <taxon>rosids</taxon>
        <taxon>fabids</taxon>
        <taxon>Rosales</taxon>
        <taxon>Rosaceae</taxon>
        <taxon>Amygdaloideae</taxon>
        <taxon>Maleae</taxon>
        <taxon>Malus</taxon>
    </lineage>
</organism>